<evidence type="ECO:0000313" key="2">
    <source>
        <dbReference type="Proteomes" id="UP000243723"/>
    </source>
</evidence>
<name>A0A2P7Z7L8_9PEZI</name>
<evidence type="ECO:0000313" key="1">
    <source>
        <dbReference type="EMBL" id="PSK44205.1"/>
    </source>
</evidence>
<protein>
    <submittedName>
        <fullName evidence="1">Uncharacterized protein</fullName>
    </submittedName>
</protein>
<comment type="caution">
    <text evidence="1">The sequence shown here is derived from an EMBL/GenBank/DDBJ whole genome shotgun (WGS) entry which is preliminary data.</text>
</comment>
<dbReference type="EMBL" id="NHZQ01000289">
    <property type="protein sequence ID" value="PSK44205.1"/>
    <property type="molecule type" value="Genomic_DNA"/>
</dbReference>
<dbReference type="Proteomes" id="UP000243723">
    <property type="component" value="Unassembled WGS sequence"/>
</dbReference>
<dbReference type="OrthoDB" id="3801312at2759"/>
<gene>
    <name evidence="1" type="ORF">B9Z65_185</name>
</gene>
<accession>A0A2P7Z7L8</accession>
<proteinExistence type="predicted"/>
<keyword evidence="2" id="KW-1185">Reference proteome</keyword>
<reference evidence="1 2" key="1">
    <citation type="submission" date="2017-05" db="EMBL/GenBank/DDBJ databases">
        <title>Draft genome sequence of Elsinoe australis.</title>
        <authorList>
            <person name="Cheng Q."/>
        </authorList>
    </citation>
    <scope>NUCLEOTIDE SEQUENCE [LARGE SCALE GENOMIC DNA]</scope>
    <source>
        <strain evidence="1 2">NL1</strain>
    </source>
</reference>
<organism evidence="1 2">
    <name type="scientific">Elsinoe australis</name>
    <dbReference type="NCBI Taxonomy" id="40998"/>
    <lineage>
        <taxon>Eukaryota</taxon>
        <taxon>Fungi</taxon>
        <taxon>Dikarya</taxon>
        <taxon>Ascomycota</taxon>
        <taxon>Pezizomycotina</taxon>
        <taxon>Dothideomycetes</taxon>
        <taxon>Dothideomycetidae</taxon>
        <taxon>Myriangiales</taxon>
        <taxon>Elsinoaceae</taxon>
        <taxon>Elsinoe</taxon>
    </lineage>
</organism>
<sequence length="640" mass="70327">MSDLPSNDTNSLKGFDLVLSITEPAINNQLELLYNTPIKPVPLPQPGTTQPTPDYLINHALELHPPMMEKDMLTYKKNPDGTVKYSKGGVVGWIAAPSIKLNPRKSLSSTVTLKFIQNPDPKNGLNLDSVYRRWVAPEEEEGYWAETNISGWSFSWDADLSSKEIQTMQEVASLPSSVQHTIKGYVDSRDFTVSSIFCLMQSVKITNTLRATDNKDQPVAQGPFLTEFINSLNAWFGYELAANGVSPVPGTGRNAQNIAKIPKNPFVLGYGISQVLPPAPGIPLFIPRKFVYSTSQGSTADAGALNFCMVTQDDRDVDTIKDGNAGNFVPSLAKQININSFDPHNLEADGIMAISNGAFFNQYIVPYFLRATDTIDFSDDVKSANPDSTLNLTAPTPQRTKNLYTATKTWTLDVGAHNTMRRGLAIQERSFYNGTSAFTISWTSDAVPTTPHGNDVQRRAYITITSRAEAHVRSQTNTRGGLDSLWADMDHTNVRIGLRRVYVLDNTHDGIWSLRLDEAKSFVPKQVSKDGKDTIEVTDSEPPANADTGVWVWGYDENYFGVFGGSDFGDHLSQLVGWGEKDVKSLADSLNEACRSLQFKIILPAGNVFMFKGLNVDGEGNVLCPVTYASASHGEQFLPA</sequence>
<dbReference type="AlphaFoldDB" id="A0A2P7Z7L8"/>